<proteinExistence type="predicted"/>
<feature type="region of interest" description="Disordered" evidence="1">
    <location>
        <begin position="305"/>
        <end position="355"/>
    </location>
</feature>
<organism evidence="2 3">
    <name type="scientific">Sphaerobolus stellatus (strain SS14)</name>
    <dbReference type="NCBI Taxonomy" id="990650"/>
    <lineage>
        <taxon>Eukaryota</taxon>
        <taxon>Fungi</taxon>
        <taxon>Dikarya</taxon>
        <taxon>Basidiomycota</taxon>
        <taxon>Agaricomycotina</taxon>
        <taxon>Agaricomycetes</taxon>
        <taxon>Phallomycetidae</taxon>
        <taxon>Geastrales</taxon>
        <taxon>Sphaerobolaceae</taxon>
        <taxon>Sphaerobolus</taxon>
    </lineage>
</organism>
<evidence type="ECO:0000256" key="1">
    <source>
        <dbReference type="SAM" id="MobiDB-lite"/>
    </source>
</evidence>
<feature type="compositionally biased region" description="Basic and acidic residues" evidence="1">
    <location>
        <begin position="72"/>
        <end position="100"/>
    </location>
</feature>
<reference evidence="2 3" key="1">
    <citation type="submission" date="2014-06" db="EMBL/GenBank/DDBJ databases">
        <title>Evolutionary Origins and Diversification of the Mycorrhizal Mutualists.</title>
        <authorList>
            <consortium name="DOE Joint Genome Institute"/>
            <consortium name="Mycorrhizal Genomics Consortium"/>
            <person name="Kohler A."/>
            <person name="Kuo A."/>
            <person name="Nagy L.G."/>
            <person name="Floudas D."/>
            <person name="Copeland A."/>
            <person name="Barry K.W."/>
            <person name="Cichocki N."/>
            <person name="Veneault-Fourrey C."/>
            <person name="LaButti K."/>
            <person name="Lindquist E.A."/>
            <person name="Lipzen A."/>
            <person name="Lundell T."/>
            <person name="Morin E."/>
            <person name="Murat C."/>
            <person name="Riley R."/>
            <person name="Ohm R."/>
            <person name="Sun H."/>
            <person name="Tunlid A."/>
            <person name="Henrissat B."/>
            <person name="Grigoriev I.V."/>
            <person name="Hibbett D.S."/>
            <person name="Martin F."/>
        </authorList>
    </citation>
    <scope>NUCLEOTIDE SEQUENCE [LARGE SCALE GENOMIC DNA]</scope>
    <source>
        <strain evidence="2 3">SS14</strain>
    </source>
</reference>
<dbReference type="OrthoDB" id="2688210at2759"/>
<feature type="region of interest" description="Disordered" evidence="1">
    <location>
        <begin position="72"/>
        <end position="109"/>
    </location>
</feature>
<dbReference type="AlphaFoldDB" id="A0A0C9UV21"/>
<name>A0A0C9UV21_SPHS4</name>
<gene>
    <name evidence="2" type="ORF">M422DRAFT_226577</name>
</gene>
<dbReference type="Proteomes" id="UP000054279">
    <property type="component" value="Unassembled WGS sequence"/>
</dbReference>
<evidence type="ECO:0000313" key="2">
    <source>
        <dbReference type="EMBL" id="KIJ46910.1"/>
    </source>
</evidence>
<protein>
    <submittedName>
        <fullName evidence="2">Uncharacterized protein</fullName>
    </submittedName>
</protein>
<accession>A0A0C9UV21</accession>
<keyword evidence="3" id="KW-1185">Reference proteome</keyword>
<sequence>MVGLVQDPSTVPRPDFTSDDYAETRADFISDKVTDAEAANLLERVWKSNQKIDAAKWRCAVNEAASEEAASLRRRAEAGAQKAEQDAADREALRREDKKKNPNKYIPIPVRAPPTQHLEIISPYTQRMINAGKYCEMWYFTSEGLDAAKNCKTYIDDESLVPSIDSSGNTMWMPAATKWEPGTFREDKDLTWDEFSGVVPHMLLAMQRAHWPEDRKNVLAGFWGNLMSHPLPTSIDPLAVKTLLHYQAEQHKHWHDAIPGLGGGWSLNEISDVLMCNAADDVYRTHREELDAALRAQWQYQAQVAQTRADDRHSAPRQSQQRRRSASPPSRSLGARGYAPQQASNEHYQAARKDF</sequence>
<evidence type="ECO:0000313" key="3">
    <source>
        <dbReference type="Proteomes" id="UP000054279"/>
    </source>
</evidence>
<dbReference type="EMBL" id="KN837105">
    <property type="protein sequence ID" value="KIJ46910.1"/>
    <property type="molecule type" value="Genomic_DNA"/>
</dbReference>
<dbReference type="HOGENOM" id="CLU_052398_0_0_1"/>